<dbReference type="AlphaFoldDB" id="I3SBU1"/>
<keyword evidence="1" id="KW-0472">Membrane</keyword>
<feature type="transmembrane region" description="Helical" evidence="1">
    <location>
        <begin position="138"/>
        <end position="158"/>
    </location>
</feature>
<accession>I3SBU1</accession>
<name>I3SBU1_MEDTR</name>
<keyword evidence="1" id="KW-0812">Transmembrane</keyword>
<dbReference type="EMBL" id="BT137938">
    <property type="protein sequence ID" value="AFK37733.1"/>
    <property type="molecule type" value="mRNA"/>
</dbReference>
<dbReference type="PANTHER" id="PTHR12242">
    <property type="entry name" value="OS02G0130600 PROTEIN-RELATED"/>
    <property type="match status" value="1"/>
</dbReference>
<evidence type="ECO:0000313" key="2">
    <source>
        <dbReference type="EMBL" id="AFK37733.1"/>
    </source>
</evidence>
<keyword evidence="1" id="KW-1133">Transmembrane helix</keyword>
<feature type="transmembrane region" description="Helical" evidence="1">
    <location>
        <begin position="30"/>
        <end position="58"/>
    </location>
</feature>
<reference evidence="2" key="1">
    <citation type="submission" date="2012-05" db="EMBL/GenBank/DDBJ databases">
        <authorList>
            <person name="Krishnakumar V."/>
            <person name="Cheung F."/>
            <person name="Xiao Y."/>
            <person name="Chan A."/>
            <person name="Moskal W.A."/>
            <person name="Town C.D."/>
        </authorList>
    </citation>
    <scope>NUCLEOTIDE SEQUENCE</scope>
</reference>
<dbReference type="PANTHER" id="PTHR12242:SF10">
    <property type="entry name" value="TRANSMEMBRANE PROTEIN"/>
    <property type="match status" value="1"/>
</dbReference>
<evidence type="ECO:0008006" key="3">
    <source>
        <dbReference type="Google" id="ProtNLM"/>
    </source>
</evidence>
<sequence length="177" mass="20730">MAPSLEGVLDIPLLPKCPNQEFHTREIAGVWGYIFQIIYQTCAGAVFLTDFVFWFVLYPVRAFNNDKLDFLNFCMHTINAVFLLGDTSLNCMRFPVFRFAYFLIWTAAFVISQWIIHACVSIWWPYPFLDLSSPYAPLWYLGVNLMHFPCYGLFILIVKLKHFWLNRSFPGSPRIVH</sequence>
<organism evidence="2">
    <name type="scientific">Medicago truncatula</name>
    <name type="common">Barrel medic</name>
    <name type="synonym">Medicago tribuloides</name>
    <dbReference type="NCBI Taxonomy" id="3880"/>
    <lineage>
        <taxon>Eukaryota</taxon>
        <taxon>Viridiplantae</taxon>
        <taxon>Streptophyta</taxon>
        <taxon>Embryophyta</taxon>
        <taxon>Tracheophyta</taxon>
        <taxon>Spermatophyta</taxon>
        <taxon>Magnoliopsida</taxon>
        <taxon>eudicotyledons</taxon>
        <taxon>Gunneridae</taxon>
        <taxon>Pentapetalae</taxon>
        <taxon>rosids</taxon>
        <taxon>fabids</taxon>
        <taxon>Fabales</taxon>
        <taxon>Fabaceae</taxon>
        <taxon>Papilionoideae</taxon>
        <taxon>50 kb inversion clade</taxon>
        <taxon>NPAAA clade</taxon>
        <taxon>Hologalegina</taxon>
        <taxon>IRL clade</taxon>
        <taxon>Trifolieae</taxon>
        <taxon>Medicago</taxon>
    </lineage>
</organism>
<protein>
    <recommendedName>
        <fullName evidence="3">Transmembrane protein</fullName>
    </recommendedName>
</protein>
<feature type="transmembrane region" description="Helical" evidence="1">
    <location>
        <begin position="101"/>
        <end position="126"/>
    </location>
</feature>
<proteinExistence type="evidence at transcript level"/>
<evidence type="ECO:0000256" key="1">
    <source>
        <dbReference type="SAM" id="Phobius"/>
    </source>
</evidence>